<dbReference type="GO" id="GO:0008409">
    <property type="term" value="F:5'-3' exonuclease activity"/>
    <property type="evidence" value="ECO:0007669"/>
    <property type="project" value="InterPro"/>
</dbReference>
<keyword evidence="7" id="KW-1185">Reference proteome</keyword>
<evidence type="ECO:0000256" key="4">
    <source>
        <dbReference type="SAM" id="Coils"/>
    </source>
</evidence>
<dbReference type="InterPro" id="IPR002421">
    <property type="entry name" value="5-3_exonuclease"/>
</dbReference>
<feature type="coiled-coil region" evidence="4">
    <location>
        <begin position="214"/>
        <end position="250"/>
    </location>
</feature>
<dbReference type="SMART" id="SM00279">
    <property type="entry name" value="HhH2"/>
    <property type="match status" value="1"/>
</dbReference>
<gene>
    <name evidence="6" type="ORF">CfE428DRAFT_4746</name>
</gene>
<dbReference type="FunCoup" id="B4D756">
    <property type="interactions" value="146"/>
</dbReference>
<dbReference type="Pfam" id="PF02739">
    <property type="entry name" value="5_3_exonuc_N"/>
    <property type="match status" value="1"/>
</dbReference>
<dbReference type="STRING" id="497964.CfE428DRAFT_4746"/>
<dbReference type="InterPro" id="IPR036279">
    <property type="entry name" value="5-3_exonuclease_C_sf"/>
</dbReference>
<evidence type="ECO:0000256" key="2">
    <source>
        <dbReference type="ARBA" id="ARBA00022801"/>
    </source>
</evidence>
<dbReference type="eggNOG" id="COG0258">
    <property type="taxonomic scope" value="Bacteria"/>
</dbReference>
<dbReference type="AlphaFoldDB" id="B4D756"/>
<proteinExistence type="predicted"/>
<dbReference type="SUPFAM" id="SSF88723">
    <property type="entry name" value="PIN domain-like"/>
    <property type="match status" value="1"/>
</dbReference>
<dbReference type="EMBL" id="ABVL01000017">
    <property type="protein sequence ID" value="EDY17707.1"/>
    <property type="molecule type" value="Genomic_DNA"/>
</dbReference>
<dbReference type="SUPFAM" id="SSF47807">
    <property type="entry name" value="5' to 3' exonuclease, C-terminal subdomain"/>
    <property type="match status" value="1"/>
</dbReference>
<dbReference type="InParanoid" id="B4D756"/>
<comment type="caution">
    <text evidence="6">The sequence shown here is derived from an EMBL/GenBank/DDBJ whole genome shotgun (WGS) entry which is preliminary data.</text>
</comment>
<keyword evidence="3" id="KW-0238">DNA-binding</keyword>
<dbReference type="GO" id="GO:0033567">
    <property type="term" value="P:DNA replication, Okazaki fragment processing"/>
    <property type="evidence" value="ECO:0007669"/>
    <property type="project" value="InterPro"/>
</dbReference>
<dbReference type="Pfam" id="PF01367">
    <property type="entry name" value="5_3_exonuc"/>
    <property type="match status" value="1"/>
</dbReference>
<dbReference type="Gene3D" id="3.40.50.1010">
    <property type="entry name" value="5'-nuclease"/>
    <property type="match status" value="1"/>
</dbReference>
<reference evidence="6 7" key="1">
    <citation type="journal article" date="2011" name="J. Bacteriol.">
        <title>Genome sequence of Chthoniobacter flavus Ellin428, an aerobic heterotrophic soil bacterium.</title>
        <authorList>
            <person name="Kant R."/>
            <person name="van Passel M.W."/>
            <person name="Palva A."/>
            <person name="Lucas S."/>
            <person name="Lapidus A."/>
            <person name="Glavina Del Rio T."/>
            <person name="Dalin E."/>
            <person name="Tice H."/>
            <person name="Bruce D."/>
            <person name="Goodwin L."/>
            <person name="Pitluck S."/>
            <person name="Larimer F.W."/>
            <person name="Land M.L."/>
            <person name="Hauser L."/>
            <person name="Sangwan P."/>
            <person name="de Vos W.M."/>
            <person name="Janssen P.H."/>
            <person name="Smidt H."/>
        </authorList>
    </citation>
    <scope>NUCLEOTIDE SEQUENCE [LARGE SCALE GENOMIC DNA]</scope>
    <source>
        <strain evidence="6 7">Ellin428</strain>
    </source>
</reference>
<dbReference type="RefSeq" id="WP_006982067.1">
    <property type="nucleotide sequence ID" value="NZ_ABVL01000017.1"/>
</dbReference>
<feature type="domain" description="5'-3' exonuclease" evidence="5">
    <location>
        <begin position="1"/>
        <end position="265"/>
    </location>
</feature>
<evidence type="ECO:0000259" key="5">
    <source>
        <dbReference type="SMART" id="SM00475"/>
    </source>
</evidence>
<dbReference type="InterPro" id="IPR029060">
    <property type="entry name" value="PIN-like_dom_sf"/>
</dbReference>
<keyword evidence="2" id="KW-0378">Hydrolase</keyword>
<accession>B4D756</accession>
<dbReference type="PANTHER" id="PTHR42646:SF2">
    <property type="entry name" value="5'-3' EXONUCLEASE FAMILY PROTEIN"/>
    <property type="match status" value="1"/>
</dbReference>
<dbReference type="PANTHER" id="PTHR42646">
    <property type="entry name" value="FLAP ENDONUCLEASE XNI"/>
    <property type="match status" value="1"/>
</dbReference>
<dbReference type="CDD" id="cd09898">
    <property type="entry name" value="H3TH_53EXO"/>
    <property type="match status" value="1"/>
</dbReference>
<dbReference type="InterPro" id="IPR020045">
    <property type="entry name" value="DNA_polI_H3TH"/>
</dbReference>
<keyword evidence="4" id="KW-0175">Coiled coil</keyword>
<evidence type="ECO:0000256" key="3">
    <source>
        <dbReference type="ARBA" id="ARBA00023125"/>
    </source>
</evidence>
<evidence type="ECO:0000313" key="6">
    <source>
        <dbReference type="EMBL" id="EDY17707.1"/>
    </source>
</evidence>
<dbReference type="InterPro" id="IPR008918">
    <property type="entry name" value="HhH2"/>
</dbReference>
<dbReference type="GO" id="GO:0017108">
    <property type="term" value="F:5'-flap endonuclease activity"/>
    <property type="evidence" value="ECO:0007669"/>
    <property type="project" value="InterPro"/>
</dbReference>
<sequence length="323" mass="35528">MKLLLIDGHYYVYRSFFAIRELSNSRGEPTNAIYGFIKTVRRMVKDLQPDLGAIMWDMGMPQRRVALQPAYKQQRAEMPDLMRPQLTFIQNLVPMLGFASVWLPDTEADDLMGTYAVAARARGDDVVLATNDKDLFQLVNGNVKVYSTNKTDLAAPSDTHALLGIDAVRKKWGVEPQQIGDVLALIGDTVDNIPGVEGVGPKGAATLLNTHGSLDALLANLDAVKNERTREKLKASRAQIEQNREMVRLDLDLPLPEPLDALAIRPRWNDLIAELEKCEFKSLLAEVRAEAATFGVVPTVPVTPAAPVAPVAPAPSHQQGELF</sequence>
<dbReference type="InterPro" id="IPR038969">
    <property type="entry name" value="FEN"/>
</dbReference>
<dbReference type="SMART" id="SM00475">
    <property type="entry name" value="53EXOc"/>
    <property type="match status" value="1"/>
</dbReference>
<keyword evidence="6" id="KW-0269">Exonuclease</keyword>
<evidence type="ECO:0000313" key="7">
    <source>
        <dbReference type="Proteomes" id="UP000005824"/>
    </source>
</evidence>
<organism evidence="6 7">
    <name type="scientific">Chthoniobacter flavus Ellin428</name>
    <dbReference type="NCBI Taxonomy" id="497964"/>
    <lineage>
        <taxon>Bacteria</taxon>
        <taxon>Pseudomonadati</taxon>
        <taxon>Verrucomicrobiota</taxon>
        <taxon>Spartobacteria</taxon>
        <taxon>Chthoniobacterales</taxon>
        <taxon>Chthoniobacteraceae</taxon>
        <taxon>Chthoniobacter</taxon>
    </lineage>
</organism>
<dbReference type="InterPro" id="IPR020046">
    <property type="entry name" value="5-3_exonucl_a-hlix_arch_N"/>
</dbReference>
<keyword evidence="1" id="KW-0540">Nuclease</keyword>
<dbReference type="Proteomes" id="UP000005824">
    <property type="component" value="Unassembled WGS sequence"/>
</dbReference>
<dbReference type="Gene3D" id="1.10.150.20">
    <property type="entry name" value="5' to 3' exonuclease, C-terminal subdomain"/>
    <property type="match status" value="1"/>
</dbReference>
<name>B4D756_9BACT</name>
<dbReference type="FunFam" id="1.10.150.20:FF:000003">
    <property type="entry name" value="DNA polymerase I"/>
    <property type="match status" value="1"/>
</dbReference>
<dbReference type="CDD" id="cd09859">
    <property type="entry name" value="PIN_53EXO"/>
    <property type="match status" value="1"/>
</dbReference>
<protein>
    <submittedName>
        <fullName evidence="6">5'-3' exonuclease</fullName>
    </submittedName>
</protein>
<evidence type="ECO:0000256" key="1">
    <source>
        <dbReference type="ARBA" id="ARBA00022722"/>
    </source>
</evidence>
<dbReference type="GO" id="GO:0003677">
    <property type="term" value="F:DNA binding"/>
    <property type="evidence" value="ECO:0007669"/>
    <property type="project" value="UniProtKB-KW"/>
</dbReference>